<sequence>MRKKGFFITAISFFLFLILFSLFALQNEFIRQRNQIKTEIIGIEHARFERTILENNIDFLASKTLLETAEMTREPNQLRSEYTRRFFSRLKTIEQTYPTIRFYSGRVNPDQYAKPPQHLTALNSTELESLLVLWPIPASNPLKTTKLEFTGGRHQDTTVIATILGQENPTIFLIPIGYQLTVIQ</sequence>
<evidence type="ECO:0000313" key="2">
    <source>
        <dbReference type="Proteomes" id="UP000675968"/>
    </source>
</evidence>
<protein>
    <submittedName>
        <fullName evidence="1">Uncharacterized protein</fullName>
    </submittedName>
</protein>
<accession>A0A8T4LE41</accession>
<reference evidence="1" key="1">
    <citation type="submission" date="2021-03" db="EMBL/GenBank/DDBJ databases">
        <authorList>
            <person name="Jaffe A."/>
        </authorList>
    </citation>
    <scope>NUCLEOTIDE SEQUENCE</scope>
    <source>
        <strain evidence="1">RIFCSPLOWO2_01_FULL_AR10_48_17</strain>
    </source>
</reference>
<dbReference type="Proteomes" id="UP000675968">
    <property type="component" value="Unassembled WGS sequence"/>
</dbReference>
<reference evidence="1" key="2">
    <citation type="submission" date="2021-05" db="EMBL/GenBank/DDBJ databases">
        <title>Protein family content uncovers lineage relationships and bacterial pathway maintenance mechanisms in DPANN archaea.</title>
        <authorList>
            <person name="Castelle C.J."/>
            <person name="Meheust R."/>
            <person name="Jaffe A.L."/>
            <person name="Seitz K."/>
            <person name="Gong X."/>
            <person name="Baker B.J."/>
            <person name="Banfield J.F."/>
        </authorList>
    </citation>
    <scope>NUCLEOTIDE SEQUENCE</scope>
    <source>
        <strain evidence="1">RIFCSPLOWO2_01_FULL_AR10_48_17</strain>
    </source>
</reference>
<gene>
    <name evidence="1" type="ORF">J4215_01125</name>
</gene>
<evidence type="ECO:0000313" key="1">
    <source>
        <dbReference type="EMBL" id="MBS3061166.1"/>
    </source>
</evidence>
<dbReference type="AlphaFoldDB" id="A0A8T4LE41"/>
<organism evidence="1 2">
    <name type="scientific">Candidatus Iainarchaeum sp</name>
    <dbReference type="NCBI Taxonomy" id="3101447"/>
    <lineage>
        <taxon>Archaea</taxon>
        <taxon>Candidatus Iainarchaeota</taxon>
        <taxon>Candidatus Iainarchaeia</taxon>
        <taxon>Candidatus Iainarchaeales</taxon>
        <taxon>Candidatus Iainarchaeaceae</taxon>
        <taxon>Candidatus Iainarchaeum</taxon>
    </lineage>
</organism>
<dbReference type="EMBL" id="JAGVWC010000008">
    <property type="protein sequence ID" value="MBS3061166.1"/>
    <property type="molecule type" value="Genomic_DNA"/>
</dbReference>
<name>A0A8T4LE41_9ARCH</name>
<proteinExistence type="predicted"/>
<comment type="caution">
    <text evidence="1">The sequence shown here is derived from an EMBL/GenBank/DDBJ whole genome shotgun (WGS) entry which is preliminary data.</text>
</comment>